<dbReference type="InterPro" id="IPR003501">
    <property type="entry name" value="PTS_EIIB_2/3"/>
</dbReference>
<dbReference type="EMBL" id="QICM01000019">
    <property type="protein sequence ID" value="PXV64193.1"/>
    <property type="molecule type" value="Genomic_DNA"/>
</dbReference>
<reference evidence="3 13" key="3">
    <citation type="submission" date="2018-04" db="EMBL/GenBank/DDBJ databases">
        <title>Subsurface microbial communities from deep shales in Ohio and West Virginia, USA.</title>
        <authorList>
            <person name="Wrighton K."/>
        </authorList>
    </citation>
    <scope>NUCLEOTIDE SEQUENCE [LARGE SCALE GENOMIC DNA]</scope>
    <source>
        <strain evidence="9 14">DSMZ 11287</strain>
        <strain evidence="3 13">MSL28</strain>
    </source>
</reference>
<reference evidence="6 11" key="1">
    <citation type="submission" date="2016-10" db="EMBL/GenBank/DDBJ databases">
        <authorList>
            <person name="de Groot N.N."/>
        </authorList>
    </citation>
    <scope>NUCLEOTIDE SEQUENCE [LARGE SCALE GENOMIC DNA]</scope>
    <source>
        <strain evidence="6 11">WG7</strain>
    </source>
</reference>
<dbReference type="Proteomes" id="UP000247389">
    <property type="component" value="Unassembled WGS sequence"/>
</dbReference>
<dbReference type="EMBL" id="FMYT01000020">
    <property type="protein sequence ID" value="SDC96708.1"/>
    <property type="molecule type" value="Genomic_DNA"/>
</dbReference>
<dbReference type="EMBL" id="SOAA01000020">
    <property type="protein sequence ID" value="TDS28648.1"/>
    <property type="molecule type" value="Genomic_DNA"/>
</dbReference>
<dbReference type="Proteomes" id="UP000295472">
    <property type="component" value="Unassembled WGS sequence"/>
</dbReference>
<dbReference type="GO" id="GO:0008982">
    <property type="term" value="F:protein-N(PI)-phosphohistidine-sugar phosphotransferase activity"/>
    <property type="evidence" value="ECO:0007669"/>
    <property type="project" value="InterPro"/>
</dbReference>
<dbReference type="Gene3D" id="3.40.50.2300">
    <property type="match status" value="1"/>
</dbReference>
<dbReference type="PROSITE" id="PS51099">
    <property type="entry name" value="PTS_EIIB_TYPE_2"/>
    <property type="match status" value="1"/>
</dbReference>
<dbReference type="OrthoDB" id="6603449at2"/>
<keyword evidence="12" id="KW-1185">Reference proteome</keyword>
<accession>A0A1G6QWM4</accession>
<evidence type="ECO:0000313" key="7">
    <source>
        <dbReference type="EMBL" id="SET04080.1"/>
    </source>
</evidence>
<evidence type="ECO:0000259" key="2">
    <source>
        <dbReference type="PROSITE" id="PS51099"/>
    </source>
</evidence>
<evidence type="ECO:0000313" key="3">
    <source>
        <dbReference type="EMBL" id="PXV64193.1"/>
    </source>
</evidence>
<dbReference type="InterPro" id="IPR013011">
    <property type="entry name" value="PTS_EIIB_2"/>
</dbReference>
<feature type="domain" description="PTS EIIB type-2" evidence="2">
    <location>
        <begin position="1"/>
        <end position="89"/>
    </location>
</feature>
<dbReference type="SUPFAM" id="SSF52794">
    <property type="entry name" value="PTS system IIB component-like"/>
    <property type="match status" value="1"/>
</dbReference>
<dbReference type="Proteomes" id="UP000295758">
    <property type="component" value="Unassembled WGS sequence"/>
</dbReference>
<dbReference type="Proteomes" id="UP000198945">
    <property type="component" value="Unassembled WGS sequence"/>
</dbReference>
<evidence type="ECO:0000313" key="13">
    <source>
        <dbReference type="Proteomes" id="UP000247389"/>
    </source>
</evidence>
<evidence type="ECO:0000313" key="4">
    <source>
        <dbReference type="EMBL" id="SDC96708.1"/>
    </source>
</evidence>
<reference evidence="8 15" key="4">
    <citation type="submission" date="2019-03" db="EMBL/GenBank/DDBJ databases">
        <title>Deep subsurface shale carbon reservoir microbial communities from Ohio and West Virginia, USA.</title>
        <authorList>
            <person name="Wrighton K."/>
        </authorList>
    </citation>
    <scope>NUCLEOTIDE SEQUENCE [LARGE SCALE GENOMIC DNA]</scope>
    <source>
        <strain evidence="8 15">UTICA-S4D12</strain>
    </source>
</reference>
<dbReference type="GO" id="GO:0009401">
    <property type="term" value="P:phosphoenolpyruvate-dependent sugar phosphotransferase system"/>
    <property type="evidence" value="ECO:0007669"/>
    <property type="project" value="InterPro"/>
</dbReference>
<dbReference type="RefSeq" id="WP_073158756.1">
    <property type="nucleotide sequence ID" value="NZ_FMYT01000020.1"/>
</dbReference>
<evidence type="ECO:0000313" key="15">
    <source>
        <dbReference type="Proteomes" id="UP000295758"/>
    </source>
</evidence>
<dbReference type="GeneID" id="57012084"/>
<dbReference type="Proteomes" id="UP000324896">
    <property type="component" value="Unassembled WGS sequence"/>
</dbReference>
<sequence>MRVLAVCGMGLGSSLVLKMNIEKIMEQEGIEGSVEVKDLSSIMGEQADYIFASEEIGEKIEHPAEVISVKNMTDKKEIKEKVLAAYKKL</sequence>
<dbReference type="EMBL" id="FOHG01000019">
    <property type="protein sequence ID" value="SET04080.1"/>
    <property type="molecule type" value="Genomic_DNA"/>
</dbReference>
<dbReference type="CDD" id="cd05563">
    <property type="entry name" value="PTS_IIB_ascorbate"/>
    <property type="match status" value="1"/>
</dbReference>
<organism evidence="4 16">
    <name type="scientific">Halanaerobium congolense</name>
    <dbReference type="NCBI Taxonomy" id="54121"/>
    <lineage>
        <taxon>Bacteria</taxon>
        <taxon>Bacillati</taxon>
        <taxon>Bacillota</taxon>
        <taxon>Clostridia</taxon>
        <taxon>Halanaerobiales</taxon>
        <taxon>Halanaerobiaceae</taxon>
        <taxon>Halanaerobium</taxon>
    </lineage>
</organism>
<evidence type="ECO:0000313" key="8">
    <source>
        <dbReference type="EMBL" id="TDS28648.1"/>
    </source>
</evidence>
<name>A0A1G6QWM4_9FIRM</name>
<dbReference type="EMBL" id="SOEF01000006">
    <property type="protein sequence ID" value="TDX46372.1"/>
    <property type="molecule type" value="Genomic_DNA"/>
</dbReference>
<evidence type="ECO:0000313" key="9">
    <source>
        <dbReference type="EMBL" id="TDX46372.1"/>
    </source>
</evidence>
<evidence type="ECO:0000313" key="14">
    <source>
        <dbReference type="Proteomes" id="UP000295472"/>
    </source>
</evidence>
<dbReference type="AlphaFoldDB" id="A0A1G6QWM4"/>
<gene>
    <name evidence="8" type="ORF">BY453_12014</name>
    <name evidence="9" type="ORF">C7954_10614</name>
    <name evidence="3" type="ORF">C8C78_11934</name>
    <name evidence="4" type="ORF">SAMN04488597_12023</name>
    <name evidence="5" type="ORF">SAMN04488598_11835</name>
    <name evidence="7" type="ORF">SAMN04515652_11935</name>
    <name evidence="6" type="ORF">SAMN04515654_1309</name>
</gene>
<dbReference type="Proteomes" id="UP000199519">
    <property type="component" value="Unassembled WGS sequence"/>
</dbReference>
<evidence type="ECO:0000313" key="16">
    <source>
        <dbReference type="Proteomes" id="UP000324896"/>
    </source>
</evidence>
<protein>
    <submittedName>
        <fullName evidence="3">PTS system IIB component (L-Asc family)</fullName>
    </submittedName>
    <submittedName>
        <fullName evidence="4">PTS system IIB component, L-Asc family</fullName>
    </submittedName>
</protein>
<dbReference type="Proteomes" id="UP000198612">
    <property type="component" value="Unassembled WGS sequence"/>
</dbReference>
<proteinExistence type="predicted"/>
<dbReference type="EMBL" id="FNBJ01000018">
    <property type="protein sequence ID" value="SDF65044.1"/>
    <property type="molecule type" value="Genomic_DNA"/>
</dbReference>
<dbReference type="InterPro" id="IPR036095">
    <property type="entry name" value="PTS_EIIB-like_sf"/>
</dbReference>
<evidence type="ECO:0000313" key="11">
    <source>
        <dbReference type="Proteomes" id="UP000198945"/>
    </source>
</evidence>
<evidence type="ECO:0000256" key="1">
    <source>
        <dbReference type="ARBA" id="ARBA00022679"/>
    </source>
</evidence>
<keyword evidence="1" id="KW-0808">Transferase</keyword>
<dbReference type="EMBL" id="FNEH01000030">
    <property type="protein sequence ID" value="SDJ14734.1"/>
    <property type="molecule type" value="Genomic_DNA"/>
</dbReference>
<evidence type="ECO:0000313" key="10">
    <source>
        <dbReference type="Proteomes" id="UP000198612"/>
    </source>
</evidence>
<reference evidence="10 12" key="2">
    <citation type="submission" date="2016-10" db="EMBL/GenBank/DDBJ databases">
        <authorList>
            <person name="Varghese N."/>
            <person name="Submissions S."/>
        </authorList>
    </citation>
    <scope>NUCLEOTIDE SEQUENCE [LARGE SCALE GENOMIC DNA]</scope>
    <source>
        <strain evidence="4 16">WG10</strain>
        <strain evidence="5 12">WG2</strain>
        <strain evidence="7 10">WG5</strain>
    </source>
</reference>
<evidence type="ECO:0000313" key="5">
    <source>
        <dbReference type="EMBL" id="SDF65044.1"/>
    </source>
</evidence>
<dbReference type="STRING" id="54121.SAMN04515653_11438"/>
<evidence type="ECO:0000313" key="12">
    <source>
        <dbReference type="Proteomes" id="UP000199519"/>
    </source>
</evidence>
<evidence type="ECO:0000313" key="6">
    <source>
        <dbReference type="EMBL" id="SDJ14734.1"/>
    </source>
</evidence>
<dbReference type="Pfam" id="PF02302">
    <property type="entry name" value="PTS_IIB"/>
    <property type="match status" value="1"/>
</dbReference>